<gene>
    <name evidence="3" type="ORF">ACFPIE_04525</name>
</gene>
<proteinExistence type="predicted"/>
<keyword evidence="2" id="KW-0732">Signal</keyword>
<keyword evidence="4" id="KW-1185">Reference proteome</keyword>
<evidence type="ECO:0000256" key="2">
    <source>
        <dbReference type="SAM" id="SignalP"/>
    </source>
</evidence>
<feature type="chain" id="PRO_5046399499" description="DUF4375 domain-containing protein" evidence="2">
    <location>
        <begin position="20"/>
        <end position="235"/>
    </location>
</feature>
<evidence type="ECO:0000313" key="3">
    <source>
        <dbReference type="EMBL" id="MFC5343167.1"/>
    </source>
</evidence>
<sequence length="235" mass="25579">MADAPVLMLAAVTMAGLVAAGCDPSSTAEPEAPTVAQPDAGDAAVARLGIEIPRPLENQPGTQGRPQDEASIARAILANPAAYKPEAYVYVTKYLWERGDRQQAAFWHFLFQIRTAPWLAHDPQLGPFRGGVNSSVGATINDWLGSDFDAWLETTRRAISYERRMPLSPERPAGLSESQWSAEVARARSSWEADFRQITGPAGPTRAQMEAQRRSNGRYVGPLQDPGAPLPADWR</sequence>
<accession>A0ABW0FNC5</accession>
<reference evidence="4" key="1">
    <citation type="journal article" date="2019" name="Int. J. Syst. Evol. Microbiol.">
        <title>The Global Catalogue of Microorganisms (GCM) 10K type strain sequencing project: providing services to taxonomists for standard genome sequencing and annotation.</title>
        <authorList>
            <consortium name="The Broad Institute Genomics Platform"/>
            <consortium name="The Broad Institute Genome Sequencing Center for Infectious Disease"/>
            <person name="Wu L."/>
            <person name="Ma J."/>
        </authorList>
    </citation>
    <scope>NUCLEOTIDE SEQUENCE [LARGE SCALE GENOMIC DNA]</scope>
    <source>
        <strain evidence="4">JCM 12125</strain>
    </source>
</reference>
<evidence type="ECO:0000256" key="1">
    <source>
        <dbReference type="SAM" id="MobiDB-lite"/>
    </source>
</evidence>
<dbReference type="Proteomes" id="UP001596152">
    <property type="component" value="Unassembled WGS sequence"/>
</dbReference>
<feature type="region of interest" description="Disordered" evidence="1">
    <location>
        <begin position="195"/>
        <end position="235"/>
    </location>
</feature>
<name>A0ABW0FNC5_9CAUL</name>
<feature type="signal peptide" evidence="2">
    <location>
        <begin position="1"/>
        <end position="19"/>
    </location>
</feature>
<dbReference type="RefSeq" id="WP_374039158.1">
    <property type="nucleotide sequence ID" value="NZ_CP169082.1"/>
</dbReference>
<comment type="caution">
    <text evidence="3">The sequence shown here is derived from an EMBL/GenBank/DDBJ whole genome shotgun (WGS) entry which is preliminary data.</text>
</comment>
<evidence type="ECO:0008006" key="5">
    <source>
        <dbReference type="Google" id="ProtNLM"/>
    </source>
</evidence>
<evidence type="ECO:0000313" key="4">
    <source>
        <dbReference type="Proteomes" id="UP001596152"/>
    </source>
</evidence>
<dbReference type="EMBL" id="JBHSLF010000009">
    <property type="protein sequence ID" value="MFC5343167.1"/>
    <property type="molecule type" value="Genomic_DNA"/>
</dbReference>
<protein>
    <recommendedName>
        <fullName evidence="5">DUF4375 domain-containing protein</fullName>
    </recommendedName>
</protein>
<organism evidence="3 4">
    <name type="scientific">Brevundimonas staleyi</name>
    <dbReference type="NCBI Taxonomy" id="74326"/>
    <lineage>
        <taxon>Bacteria</taxon>
        <taxon>Pseudomonadati</taxon>
        <taxon>Pseudomonadota</taxon>
        <taxon>Alphaproteobacteria</taxon>
        <taxon>Caulobacterales</taxon>
        <taxon>Caulobacteraceae</taxon>
        <taxon>Brevundimonas</taxon>
    </lineage>
</organism>